<dbReference type="GO" id="GO:0000813">
    <property type="term" value="C:ESCRT I complex"/>
    <property type="evidence" value="ECO:0007669"/>
    <property type="project" value="InterPro"/>
</dbReference>
<dbReference type="EMBL" id="BFAA01006184">
    <property type="protein sequence ID" value="GCB60030.1"/>
    <property type="molecule type" value="Genomic_DNA"/>
</dbReference>
<dbReference type="OrthoDB" id="6021306at2759"/>
<dbReference type="PANTHER" id="PTHR31612:SF2">
    <property type="entry name" value="MULTIVESICULAR BODY SUBUNIT 12A"/>
    <property type="match status" value="1"/>
</dbReference>
<dbReference type="PROSITE" id="PS51498">
    <property type="entry name" value="MABP"/>
    <property type="match status" value="1"/>
</dbReference>
<gene>
    <name evidence="3" type="ORF">scyTo_0012662</name>
</gene>
<evidence type="ECO:0000259" key="2">
    <source>
        <dbReference type="PROSITE" id="PS51498"/>
    </source>
</evidence>
<proteinExistence type="predicted"/>
<accession>A0A401NGI4</accession>
<protein>
    <recommendedName>
        <fullName evidence="2">MABP domain-containing protein</fullName>
    </recommendedName>
</protein>
<dbReference type="GO" id="GO:0019075">
    <property type="term" value="P:virus maturation"/>
    <property type="evidence" value="ECO:0007669"/>
    <property type="project" value="TreeGrafter"/>
</dbReference>
<dbReference type="GO" id="GO:0032801">
    <property type="term" value="P:receptor catabolic process"/>
    <property type="evidence" value="ECO:0007669"/>
    <property type="project" value="TreeGrafter"/>
</dbReference>
<organism evidence="3 4">
    <name type="scientific">Scyliorhinus torazame</name>
    <name type="common">Cloudy catshark</name>
    <name type="synonym">Catulus torazame</name>
    <dbReference type="NCBI Taxonomy" id="75743"/>
    <lineage>
        <taxon>Eukaryota</taxon>
        <taxon>Metazoa</taxon>
        <taxon>Chordata</taxon>
        <taxon>Craniata</taxon>
        <taxon>Vertebrata</taxon>
        <taxon>Chondrichthyes</taxon>
        <taxon>Elasmobranchii</taxon>
        <taxon>Galeomorphii</taxon>
        <taxon>Galeoidea</taxon>
        <taxon>Carcharhiniformes</taxon>
        <taxon>Scyliorhinidae</taxon>
        <taxon>Scyliorhinus</taxon>
    </lineage>
</organism>
<dbReference type="AlphaFoldDB" id="A0A401NGI4"/>
<evidence type="ECO:0000256" key="1">
    <source>
        <dbReference type="SAM" id="MobiDB-lite"/>
    </source>
</evidence>
<comment type="caution">
    <text evidence="3">The sequence shown here is derived from an EMBL/GenBank/DDBJ whole genome shotgun (WGS) entry which is preliminary data.</text>
</comment>
<dbReference type="PANTHER" id="PTHR31612">
    <property type="entry name" value="MULTIVESICULAR BODY SUBUNIT 12A"/>
    <property type="match status" value="1"/>
</dbReference>
<feature type="compositionally biased region" description="Basic and acidic residues" evidence="1">
    <location>
        <begin position="1"/>
        <end position="33"/>
    </location>
</feature>
<dbReference type="GO" id="GO:0046755">
    <property type="term" value="P:viral budding"/>
    <property type="evidence" value="ECO:0007669"/>
    <property type="project" value="TreeGrafter"/>
</dbReference>
<evidence type="ECO:0000313" key="3">
    <source>
        <dbReference type="EMBL" id="GCB60030.1"/>
    </source>
</evidence>
<dbReference type="GO" id="GO:0032510">
    <property type="term" value="P:endosome to lysosome transport via multivesicular body sorting pathway"/>
    <property type="evidence" value="ECO:0007669"/>
    <property type="project" value="TreeGrafter"/>
</dbReference>
<feature type="region of interest" description="Disordered" evidence="1">
    <location>
        <begin position="1"/>
        <end position="46"/>
    </location>
</feature>
<reference evidence="3 4" key="1">
    <citation type="journal article" date="2018" name="Nat. Ecol. Evol.">
        <title>Shark genomes provide insights into elasmobranch evolution and the origin of vertebrates.</title>
        <authorList>
            <person name="Hara Y"/>
            <person name="Yamaguchi K"/>
            <person name="Onimaru K"/>
            <person name="Kadota M"/>
            <person name="Koyanagi M"/>
            <person name="Keeley SD"/>
            <person name="Tatsumi K"/>
            <person name="Tanaka K"/>
            <person name="Motone F"/>
            <person name="Kageyama Y"/>
            <person name="Nozu R"/>
            <person name="Adachi N"/>
            <person name="Nishimura O"/>
            <person name="Nakagawa R"/>
            <person name="Tanegashima C"/>
            <person name="Kiyatake I"/>
            <person name="Matsumoto R"/>
            <person name="Murakumo K"/>
            <person name="Nishida K"/>
            <person name="Terakita A"/>
            <person name="Kuratani S"/>
            <person name="Sato K"/>
            <person name="Hyodo S Kuraku.S."/>
        </authorList>
    </citation>
    <scope>NUCLEOTIDE SEQUENCE [LARGE SCALE GENOMIC DNA]</scope>
</reference>
<dbReference type="InterPro" id="IPR018798">
    <property type="entry name" value="MVB12A/B"/>
</dbReference>
<dbReference type="Pfam" id="PF10240">
    <property type="entry name" value="DUF2464"/>
    <property type="match status" value="1"/>
</dbReference>
<name>A0A401NGI4_SCYTO</name>
<sequence length="149" mass="16591">MGTPEWRLELADFRKEPNKPERQLGESSERGGEARSSSRRRRRRTAFQMAVPETNDPSCYPLTGMGWSSNPSTCPKEYQLINTTADGSSANFAKGFGQKSSCFLCVSSLLNKENPQGDIVSDIQLLPDKNPLPSGYAFIAEFLDPSEYF</sequence>
<keyword evidence="4" id="KW-1185">Reference proteome</keyword>
<dbReference type="GO" id="GO:0042058">
    <property type="term" value="P:regulation of epidermal growth factor receptor signaling pathway"/>
    <property type="evidence" value="ECO:0007669"/>
    <property type="project" value="TreeGrafter"/>
</dbReference>
<dbReference type="InterPro" id="IPR040335">
    <property type="entry name" value="MVB12A"/>
</dbReference>
<evidence type="ECO:0000313" key="4">
    <source>
        <dbReference type="Proteomes" id="UP000288216"/>
    </source>
</evidence>
<dbReference type="Proteomes" id="UP000288216">
    <property type="component" value="Unassembled WGS sequence"/>
</dbReference>
<dbReference type="Gene3D" id="2.100.10.50">
    <property type="match status" value="1"/>
</dbReference>
<feature type="domain" description="MABP" evidence="2">
    <location>
        <begin position="59"/>
        <end position="149"/>
    </location>
</feature>
<dbReference type="GO" id="GO:0005829">
    <property type="term" value="C:cytosol"/>
    <property type="evidence" value="ECO:0007669"/>
    <property type="project" value="TreeGrafter"/>
</dbReference>
<dbReference type="STRING" id="75743.A0A401NGI4"/>
<dbReference type="InterPro" id="IPR023341">
    <property type="entry name" value="MABP"/>
</dbReference>